<proteinExistence type="predicted"/>
<dbReference type="RefSeq" id="WP_395124623.1">
    <property type="nucleotide sequence ID" value="NZ_JBIMSN010000034.1"/>
</dbReference>
<dbReference type="Proteomes" id="UP001609219">
    <property type="component" value="Unassembled WGS sequence"/>
</dbReference>
<evidence type="ECO:0000313" key="4">
    <source>
        <dbReference type="Proteomes" id="UP001609176"/>
    </source>
</evidence>
<evidence type="ECO:0000313" key="3">
    <source>
        <dbReference type="EMBL" id="MFH5242792.1"/>
    </source>
</evidence>
<evidence type="ECO:0000313" key="2">
    <source>
        <dbReference type="EMBL" id="MFH5228758.1"/>
    </source>
</evidence>
<dbReference type="EMBL" id="JBIMSP010000017">
    <property type="protein sequence ID" value="MFH5242792.1"/>
    <property type="molecule type" value="Genomic_DNA"/>
</dbReference>
<name>A0ABW7K2U0_9NOCA</name>
<gene>
    <name evidence="3" type="ORF">ACHIPV_12980</name>
    <name evidence="2" type="ORF">ACHIRB_09255</name>
</gene>
<comment type="caution">
    <text evidence="2">The sequence shown here is derived from an EMBL/GenBank/DDBJ whole genome shotgun (WGS) entry which is preliminary data.</text>
</comment>
<dbReference type="EMBL" id="JBIMSN010000034">
    <property type="protein sequence ID" value="MFH5228758.1"/>
    <property type="molecule type" value="Genomic_DNA"/>
</dbReference>
<protein>
    <submittedName>
        <fullName evidence="2">Uncharacterized protein</fullName>
    </submittedName>
</protein>
<reference evidence="4 5" key="1">
    <citation type="submission" date="2024-10" db="EMBL/GenBank/DDBJ databases">
        <authorList>
            <person name="Riesco R."/>
        </authorList>
    </citation>
    <scope>NUCLEOTIDE SEQUENCE [LARGE SCALE GENOMIC DNA]</scope>
    <source>
        <strain evidence="3 4">NCIMB 15448</strain>
        <strain evidence="2 5">NCIMB 15450</strain>
    </source>
</reference>
<sequence length="140" mass="14513">MRIVAVLCGLVVSLVGLAMVVAGVLGYLAKEADVECRTQDGKTTLVNRMSPSETCEDRNYEEQRAENQKGDAAVGAAGFSLVVLGALGGIGVALCLAGSRPPVVVTTQQSSNYPPRWANQAPRPLGTSQFTAPPASTPPT</sequence>
<organism evidence="2 5">
    <name type="scientific">Antrihabitans spumae</name>
    <dbReference type="NCBI Taxonomy" id="3373370"/>
    <lineage>
        <taxon>Bacteria</taxon>
        <taxon>Bacillati</taxon>
        <taxon>Actinomycetota</taxon>
        <taxon>Actinomycetes</taxon>
        <taxon>Mycobacteriales</taxon>
        <taxon>Nocardiaceae</taxon>
        <taxon>Antrihabitans</taxon>
    </lineage>
</organism>
<accession>A0ABW7K2U0</accession>
<evidence type="ECO:0000313" key="5">
    <source>
        <dbReference type="Proteomes" id="UP001609219"/>
    </source>
</evidence>
<evidence type="ECO:0000256" key="1">
    <source>
        <dbReference type="SAM" id="MobiDB-lite"/>
    </source>
</evidence>
<dbReference type="Proteomes" id="UP001609176">
    <property type="component" value="Unassembled WGS sequence"/>
</dbReference>
<feature type="region of interest" description="Disordered" evidence="1">
    <location>
        <begin position="107"/>
        <end position="140"/>
    </location>
</feature>
<keyword evidence="5" id="KW-1185">Reference proteome</keyword>